<feature type="region of interest" description="Disordered" evidence="10">
    <location>
        <begin position="1"/>
        <end position="90"/>
    </location>
</feature>
<feature type="compositionally biased region" description="Low complexity" evidence="10">
    <location>
        <begin position="275"/>
        <end position="284"/>
    </location>
</feature>
<dbReference type="InterPro" id="IPR036164">
    <property type="entry name" value="bL21-like_sf"/>
</dbReference>
<dbReference type="HAMAP" id="MF_01363">
    <property type="entry name" value="Ribosomal_bL21"/>
    <property type="match status" value="1"/>
</dbReference>
<evidence type="ECO:0000256" key="10">
    <source>
        <dbReference type="SAM" id="MobiDB-lite"/>
    </source>
</evidence>
<sequence length="1377" mass="151652">MRSAGTVAKSTTSAKRIESVLFPCKTHDTDRPGGDRTKPQRTRELSMDDKDSCEADVYAAAETEKGEKVDPEKELCHGDDDGLSQLRGEESLTDMEGLPVRETLAKDHVEDVRENSSVEPNREDVKEQISDSRVVSNLSVSPVLRTPAHDGYHWRKYGQKQVKSPKGSRSYYRCTYSECCAKKIECSNDSGNVIEIVNKGSHSHEPLRKNSFSPRETRAASVIPPVTEDNTVVPTGSALSISTKENVCQSLAIVGGKRNCENEAVEEPEPKRRQSNSQSSDSVSKPGKKHKVVVHAAGDVGISGDGYRWRKYGQKMVKGNPNPRNYYRCTSAGCSVRKHIETAVENRTAVVITYKGVHNHDMPVPKKRHGPPSSALVAAAAPTSMRTRLEDQVNIPTSGQCSVGRESEKQSSEGVDVGGGEKVMESARTLLSIGFEIKQFDPSIFKTVCSDRRKVSGSERDGAWFSVSGPWSILLMVFIGGRTPEACWFLWQRVSSHETASASHGGLCHLVLGSEFVAACRSRSPPINMQLFSAWRACPCVGDLPGIETCAPGMAEIYGIRAHVLHQCYHPLNGGILSFQSRQCYMASLRCRRATTVLSINQTRSISSVRRLELPGTSITHGIPSQNRSLTSDLPWYRSQGRHFSSETKDTNESSEGEDDDDDYEEVEREYSPAEKVEAAAEIGYKVMGPLKSSERLFKPYEPVFAVVQIGSHQFKVSNGDSIFTEKLKFCDINDKLVLTKVLLLGSASQTIIGRPILPDATVHALVEEHALDEKVLIFKKKRRKNYRRTTGHRQVFVFGSFTEHETRSLLEQKPINPPQSHKEKSVKSIQFGSFNPVTENSPVNSANGELKKGQTDEAVKSRPSSSRKDDTSFQSALSLTQRSLDASRPSSSHKEDKSFQSAESQKRLGASRPSSSDKINDNAAKKLSGVHMEENGIIKEVSERKPPLNNGVAEKAADPIGLEKLCVSDGESDSLCIASSSKFQALDTDIFSNDSSSGTTIPRKNSQMVPTESIPPMKDFTPRGLINAGNLCFLNATLQALLSCSPFVQLLQGIQLQNIPKAESPTLAAFSEFISELDVASSSSFRNNVAVVESGRPFTPAMFEGVLRNFTPDVLNNMSGRPRQEDAQEFLSFIMDQMHDELLKLRGVSPKLTASKSSVVSSANEDDEWETVGPKNKSAVTRTQSFVPSQLSDIFGGQLRSVVKAKGNKDSATVQPYLLLHLDIHPEAVSTIEDALHLFSAPEDLEGYRASVTGKAGVVSARKSIKIQKLSKIMILHLMRFSYGNQGSTKLHKRVHFPLDLNLGRYLLVSPSKGGLKYELVATITHHGRDPSKGHYTTDARRKNNQWLRFDDASVTAIGTKQVLHDQAYVLFYRQV</sequence>
<evidence type="ECO:0000313" key="13">
    <source>
        <dbReference type="EMBL" id="KAH0894864.1"/>
    </source>
</evidence>
<dbReference type="SUPFAM" id="SSF141091">
    <property type="entry name" value="L21p-like"/>
    <property type="match status" value="1"/>
</dbReference>
<dbReference type="InterPro" id="IPR028889">
    <property type="entry name" value="USP"/>
</dbReference>
<keyword evidence="8" id="KW-0539">Nucleus</keyword>
<evidence type="ECO:0000259" key="12">
    <source>
        <dbReference type="PROSITE" id="PS50811"/>
    </source>
</evidence>
<feature type="region of interest" description="Disordered" evidence="10">
    <location>
        <begin position="995"/>
        <end position="1015"/>
    </location>
</feature>
<dbReference type="SMART" id="SM00774">
    <property type="entry name" value="WRKY"/>
    <property type="match status" value="2"/>
</dbReference>
<feature type="region of interest" description="Disordered" evidence="10">
    <location>
        <begin position="834"/>
        <end position="922"/>
    </location>
</feature>
<dbReference type="InterPro" id="IPR036576">
    <property type="entry name" value="WRKY_dom_sf"/>
</dbReference>
<evidence type="ECO:0000256" key="7">
    <source>
        <dbReference type="ARBA" id="ARBA00023163"/>
    </source>
</evidence>
<comment type="similarity">
    <text evidence="3">Belongs to the peptidase C19 family.</text>
</comment>
<evidence type="ECO:0000256" key="4">
    <source>
        <dbReference type="ARBA" id="ARBA00022980"/>
    </source>
</evidence>
<dbReference type="Pfam" id="PF03106">
    <property type="entry name" value="WRKY"/>
    <property type="match status" value="2"/>
</dbReference>
<evidence type="ECO:0000256" key="9">
    <source>
        <dbReference type="ARBA" id="ARBA00023274"/>
    </source>
</evidence>
<proteinExistence type="inferred from homology"/>
<keyword evidence="14" id="KW-1185">Reference proteome</keyword>
<gene>
    <name evidence="13" type="ORF">HID58_057293</name>
</gene>
<dbReference type="InterPro" id="IPR001394">
    <property type="entry name" value="Peptidase_C19_UCH"/>
</dbReference>
<keyword evidence="6" id="KW-0238">DNA-binding</keyword>
<feature type="compositionally biased region" description="Polar residues" evidence="10">
    <location>
        <begin position="834"/>
        <end position="848"/>
    </location>
</feature>
<comment type="subcellular location">
    <subcellularLocation>
        <location evidence="1">Nucleus</location>
    </subcellularLocation>
</comment>
<organism evidence="13 14">
    <name type="scientific">Brassica napus</name>
    <name type="common">Rape</name>
    <dbReference type="NCBI Taxonomy" id="3708"/>
    <lineage>
        <taxon>Eukaryota</taxon>
        <taxon>Viridiplantae</taxon>
        <taxon>Streptophyta</taxon>
        <taxon>Embryophyta</taxon>
        <taxon>Tracheophyta</taxon>
        <taxon>Spermatophyta</taxon>
        <taxon>Magnoliopsida</taxon>
        <taxon>eudicotyledons</taxon>
        <taxon>Gunneridae</taxon>
        <taxon>Pentapetalae</taxon>
        <taxon>rosids</taxon>
        <taxon>malvids</taxon>
        <taxon>Brassicales</taxon>
        <taxon>Brassicaceae</taxon>
        <taxon>Brassiceae</taxon>
        <taxon>Brassica</taxon>
    </lineage>
</organism>
<keyword evidence="5" id="KW-0805">Transcription regulation</keyword>
<dbReference type="NCBIfam" id="TIGR00061">
    <property type="entry name" value="L21"/>
    <property type="match status" value="1"/>
</dbReference>
<feature type="compositionally biased region" description="Polar residues" evidence="10">
    <location>
        <begin position="873"/>
        <end position="891"/>
    </location>
</feature>
<evidence type="ECO:0000256" key="3">
    <source>
        <dbReference type="ARBA" id="ARBA00009085"/>
    </source>
</evidence>
<dbReference type="EMBL" id="JAGKQM010000013">
    <property type="protein sequence ID" value="KAH0894864.1"/>
    <property type="molecule type" value="Genomic_DNA"/>
</dbReference>
<protein>
    <recommendedName>
        <fullName evidence="15">Ubiquitinyl hydrolase 1</fullName>
    </recommendedName>
</protein>
<accession>A0ABQ8AQP3</accession>
<keyword evidence="4" id="KW-0689">Ribosomal protein</keyword>
<evidence type="ECO:0000256" key="8">
    <source>
        <dbReference type="ARBA" id="ARBA00023242"/>
    </source>
</evidence>
<feature type="domain" description="WRKY" evidence="12">
    <location>
        <begin position="298"/>
        <end position="363"/>
    </location>
</feature>
<dbReference type="SUPFAM" id="SSF54001">
    <property type="entry name" value="Cysteine proteinases"/>
    <property type="match status" value="1"/>
</dbReference>
<dbReference type="PROSITE" id="PS50235">
    <property type="entry name" value="USP_3"/>
    <property type="match status" value="1"/>
</dbReference>
<dbReference type="Proteomes" id="UP000824890">
    <property type="component" value="Unassembled WGS sequence"/>
</dbReference>
<feature type="domain" description="USP" evidence="11">
    <location>
        <begin position="1024"/>
        <end position="1377"/>
    </location>
</feature>
<dbReference type="PROSITE" id="PS00973">
    <property type="entry name" value="USP_2"/>
    <property type="match status" value="1"/>
</dbReference>
<dbReference type="Pfam" id="PF00443">
    <property type="entry name" value="UCH"/>
    <property type="match status" value="1"/>
</dbReference>
<dbReference type="InterPro" id="IPR038765">
    <property type="entry name" value="Papain-like_cys_pep_sf"/>
</dbReference>
<feature type="region of interest" description="Disordered" evidence="10">
    <location>
        <begin position="111"/>
        <end position="130"/>
    </location>
</feature>
<feature type="region of interest" description="Disordered" evidence="10">
    <location>
        <begin position="262"/>
        <end position="291"/>
    </location>
</feature>
<evidence type="ECO:0000256" key="5">
    <source>
        <dbReference type="ARBA" id="ARBA00023015"/>
    </source>
</evidence>
<reference evidence="13 14" key="1">
    <citation type="submission" date="2021-05" db="EMBL/GenBank/DDBJ databases">
        <title>Genome Assembly of Synthetic Allotetraploid Brassica napus Reveals Homoeologous Exchanges between Subgenomes.</title>
        <authorList>
            <person name="Davis J.T."/>
        </authorList>
    </citation>
    <scope>NUCLEOTIDE SEQUENCE [LARGE SCALE GENOMIC DNA]</scope>
    <source>
        <strain evidence="14">cv. Da-Ae</strain>
        <tissue evidence="13">Seedling</tissue>
    </source>
</reference>
<dbReference type="SUPFAM" id="SSF118290">
    <property type="entry name" value="WRKY DNA-binding domain"/>
    <property type="match status" value="2"/>
</dbReference>
<comment type="caution">
    <text evidence="13">The sequence shown here is derived from an EMBL/GenBank/DDBJ whole genome shotgun (WGS) entry which is preliminary data.</text>
</comment>
<dbReference type="PROSITE" id="PS50811">
    <property type="entry name" value="WRKY"/>
    <property type="match status" value="2"/>
</dbReference>
<evidence type="ECO:0000256" key="1">
    <source>
        <dbReference type="ARBA" id="ARBA00004123"/>
    </source>
</evidence>
<dbReference type="InterPro" id="IPR003657">
    <property type="entry name" value="WRKY_dom"/>
</dbReference>
<dbReference type="InterPro" id="IPR028909">
    <property type="entry name" value="bL21-like"/>
</dbReference>
<dbReference type="InterPro" id="IPR018200">
    <property type="entry name" value="USP_CS"/>
</dbReference>
<feature type="compositionally biased region" description="Basic and acidic residues" evidence="10">
    <location>
        <begin position="850"/>
        <end position="872"/>
    </location>
</feature>
<feature type="compositionally biased region" description="Polar residues" evidence="10">
    <location>
        <begin position="995"/>
        <end position="1011"/>
    </location>
</feature>
<evidence type="ECO:0000259" key="11">
    <source>
        <dbReference type="PROSITE" id="PS50235"/>
    </source>
</evidence>
<feature type="compositionally biased region" description="Acidic residues" evidence="10">
    <location>
        <begin position="653"/>
        <end position="668"/>
    </location>
</feature>
<feature type="region of interest" description="Disordered" evidence="10">
    <location>
        <begin position="641"/>
        <end position="671"/>
    </location>
</feature>
<keyword evidence="9" id="KW-0687">Ribonucleoprotein</keyword>
<feature type="domain" description="WRKY" evidence="12">
    <location>
        <begin position="150"/>
        <end position="207"/>
    </location>
</feature>
<feature type="compositionally biased region" description="Basic and acidic residues" evidence="10">
    <location>
        <begin position="25"/>
        <end position="53"/>
    </location>
</feature>
<keyword evidence="7" id="KW-0804">Transcription</keyword>
<evidence type="ECO:0000256" key="2">
    <source>
        <dbReference type="ARBA" id="ARBA00008563"/>
    </source>
</evidence>
<feature type="compositionally biased region" description="Basic and acidic residues" evidence="10">
    <location>
        <begin position="62"/>
        <end position="80"/>
    </location>
</feature>
<dbReference type="InterPro" id="IPR044810">
    <property type="entry name" value="WRKY_plant"/>
</dbReference>
<dbReference type="PANTHER" id="PTHR31221">
    <property type="entry name" value="WRKY TRANSCRIPTION FACTOR PROTEIN 1-RELATED"/>
    <property type="match status" value="1"/>
</dbReference>
<feature type="region of interest" description="Disordered" evidence="10">
    <location>
        <begin position="396"/>
        <end position="419"/>
    </location>
</feature>
<dbReference type="Gene3D" id="2.20.25.80">
    <property type="entry name" value="WRKY domain"/>
    <property type="match status" value="2"/>
</dbReference>
<comment type="similarity">
    <text evidence="2">Belongs to the bacterial ribosomal protein bL21 family.</text>
</comment>
<dbReference type="PANTHER" id="PTHR31221:SF288">
    <property type="entry name" value="WRKY DOMAIN-CONTAINING PROTEIN"/>
    <property type="match status" value="1"/>
</dbReference>
<evidence type="ECO:0008006" key="15">
    <source>
        <dbReference type="Google" id="ProtNLM"/>
    </source>
</evidence>
<name>A0ABQ8AQP3_BRANA</name>
<dbReference type="InterPro" id="IPR001787">
    <property type="entry name" value="Ribosomal_bL21"/>
</dbReference>
<dbReference type="PROSITE" id="PS00972">
    <property type="entry name" value="USP_1"/>
    <property type="match status" value="1"/>
</dbReference>
<dbReference type="Gene3D" id="3.90.70.10">
    <property type="entry name" value="Cysteine proteinases"/>
    <property type="match status" value="1"/>
</dbReference>
<evidence type="ECO:0000313" key="14">
    <source>
        <dbReference type="Proteomes" id="UP000824890"/>
    </source>
</evidence>
<evidence type="ECO:0000256" key="6">
    <source>
        <dbReference type="ARBA" id="ARBA00023125"/>
    </source>
</evidence>
<dbReference type="Pfam" id="PF00829">
    <property type="entry name" value="Ribosomal_L21p"/>
    <property type="match status" value="1"/>
</dbReference>